<gene>
    <name evidence="2" type="ORF">AK812_SmicGene46562</name>
</gene>
<accession>A0A1Q9BTK8</accession>
<feature type="compositionally biased region" description="Basic and acidic residues" evidence="1">
    <location>
        <begin position="314"/>
        <end position="329"/>
    </location>
</feature>
<evidence type="ECO:0000313" key="3">
    <source>
        <dbReference type="Proteomes" id="UP000186817"/>
    </source>
</evidence>
<dbReference type="Proteomes" id="UP000186817">
    <property type="component" value="Unassembled WGS sequence"/>
</dbReference>
<organism evidence="2 3">
    <name type="scientific">Symbiodinium microadriaticum</name>
    <name type="common">Dinoflagellate</name>
    <name type="synonym">Zooxanthella microadriatica</name>
    <dbReference type="NCBI Taxonomy" id="2951"/>
    <lineage>
        <taxon>Eukaryota</taxon>
        <taxon>Sar</taxon>
        <taxon>Alveolata</taxon>
        <taxon>Dinophyceae</taxon>
        <taxon>Suessiales</taxon>
        <taxon>Symbiodiniaceae</taxon>
        <taxon>Symbiodinium</taxon>
    </lineage>
</organism>
<evidence type="ECO:0000313" key="2">
    <source>
        <dbReference type="EMBL" id="OLP74023.1"/>
    </source>
</evidence>
<dbReference type="AlphaFoldDB" id="A0A1Q9BTK8"/>
<dbReference type="OrthoDB" id="432654at2759"/>
<proteinExistence type="predicted"/>
<dbReference type="EMBL" id="LSRX01004373">
    <property type="protein sequence ID" value="OLP74023.1"/>
    <property type="molecule type" value="Genomic_DNA"/>
</dbReference>
<evidence type="ECO:0000256" key="1">
    <source>
        <dbReference type="SAM" id="MobiDB-lite"/>
    </source>
</evidence>
<feature type="compositionally biased region" description="Low complexity" evidence="1">
    <location>
        <begin position="92"/>
        <end position="105"/>
    </location>
</feature>
<feature type="region of interest" description="Disordered" evidence="1">
    <location>
        <begin position="305"/>
        <end position="351"/>
    </location>
</feature>
<protein>
    <submittedName>
        <fullName evidence="2">Uncharacterized protein</fullName>
    </submittedName>
</protein>
<sequence length="592" mass="64778">MDGICHGLFLVGVVRMAQWMLQLVTLIVTTLAGSAVVRDADALAVDQAGLPGAPEEAADLGAEHVGLPGAPEEAADLGAEHVGLPGALEQAAGHGAEHAGLPGAANLGAEPGDSPGLLPSSDFSGARELPGAEAADHGRTQPGFLQVEAEVQTDAETLWRQLPPEMQGRLREEASRDVLIQILQTMTSLVNQQNERMGAVEAEQLAARKRGDALEARCSTRITNALLALRPGTIAVSGEPSAPSTGAANASAAPAGPQKLFGKVISPVVSSPEDPKPQRCGTCAQCRSTPMRKCAGLTKWYARQRKRAQEDEDGREKKIAKVPMDEHRPLGNGNPDDEPGDGGGEEPKKNKARIQYLEKMLDRKRKIRNGVPGRELHPEEIANYERELAELRPKPKRAYTRIIEHTTAATLRAKGVQRAKEERKQEKEERARQLREAKFACLREEGDVLIDSVVVKGGRCEGILAGLKLDAVFEMEGLRVRLVEMVGTCGQLQLVDNPTKPLLRRLQAWLQKYLQMLVDVWTKVADEEPVLYASVQVEELSFRDHNSEVINLKFLWAVRVRPVELLCWLSSRSCLASFCPPRSLWWRRLQRL</sequence>
<feature type="compositionally biased region" description="Acidic residues" evidence="1">
    <location>
        <begin position="335"/>
        <end position="344"/>
    </location>
</feature>
<reference evidence="2 3" key="1">
    <citation type="submission" date="2016-02" db="EMBL/GenBank/DDBJ databases">
        <title>Genome analysis of coral dinoflagellate symbionts highlights evolutionary adaptations to a symbiotic lifestyle.</title>
        <authorList>
            <person name="Aranda M."/>
            <person name="Li Y."/>
            <person name="Liew Y.J."/>
            <person name="Baumgarten S."/>
            <person name="Simakov O."/>
            <person name="Wilson M."/>
            <person name="Piel J."/>
            <person name="Ashoor H."/>
            <person name="Bougouffa S."/>
            <person name="Bajic V.B."/>
            <person name="Ryu T."/>
            <person name="Ravasi T."/>
            <person name="Bayer T."/>
            <person name="Micklem G."/>
            <person name="Kim H."/>
            <person name="Bhak J."/>
            <person name="Lajeunesse T.C."/>
            <person name="Voolstra C.R."/>
        </authorList>
    </citation>
    <scope>NUCLEOTIDE SEQUENCE [LARGE SCALE GENOMIC DNA]</scope>
    <source>
        <strain evidence="2 3">CCMP2467</strain>
    </source>
</reference>
<name>A0A1Q9BTK8_SYMMI</name>
<keyword evidence="3" id="KW-1185">Reference proteome</keyword>
<feature type="region of interest" description="Disordered" evidence="1">
    <location>
        <begin position="92"/>
        <end position="140"/>
    </location>
</feature>
<comment type="caution">
    <text evidence="2">The sequence shown here is derived from an EMBL/GenBank/DDBJ whole genome shotgun (WGS) entry which is preliminary data.</text>
</comment>